<keyword evidence="1" id="KW-0812">Transmembrane</keyword>
<evidence type="ECO:0000256" key="1">
    <source>
        <dbReference type="SAM" id="Phobius"/>
    </source>
</evidence>
<feature type="transmembrane region" description="Helical" evidence="1">
    <location>
        <begin position="163"/>
        <end position="181"/>
    </location>
</feature>
<dbReference type="AlphaFoldDB" id="A0A381V7S1"/>
<organism evidence="2">
    <name type="scientific">marine metagenome</name>
    <dbReference type="NCBI Taxonomy" id="408172"/>
    <lineage>
        <taxon>unclassified sequences</taxon>
        <taxon>metagenomes</taxon>
        <taxon>ecological metagenomes</taxon>
    </lineage>
</organism>
<evidence type="ECO:0008006" key="3">
    <source>
        <dbReference type="Google" id="ProtNLM"/>
    </source>
</evidence>
<gene>
    <name evidence="2" type="ORF">METZ01_LOCUS88197</name>
</gene>
<keyword evidence="1" id="KW-0472">Membrane</keyword>
<feature type="transmembrane region" description="Helical" evidence="1">
    <location>
        <begin position="188"/>
        <end position="210"/>
    </location>
</feature>
<feature type="transmembrane region" description="Helical" evidence="1">
    <location>
        <begin position="246"/>
        <end position="266"/>
    </location>
</feature>
<dbReference type="Pfam" id="PF13795">
    <property type="entry name" value="HupE_UreJ_2"/>
    <property type="match status" value="1"/>
</dbReference>
<reference evidence="2" key="1">
    <citation type="submission" date="2018-05" db="EMBL/GenBank/DDBJ databases">
        <authorList>
            <person name="Lanie J.A."/>
            <person name="Ng W.-L."/>
            <person name="Kazmierczak K.M."/>
            <person name="Andrzejewski T.M."/>
            <person name="Davidsen T.M."/>
            <person name="Wayne K.J."/>
            <person name="Tettelin H."/>
            <person name="Glass J.I."/>
            <person name="Rusch D."/>
            <person name="Podicherti R."/>
            <person name="Tsui H.-C.T."/>
            <person name="Winkler M.E."/>
        </authorList>
    </citation>
    <scope>NUCLEOTIDE SEQUENCE</scope>
</reference>
<proteinExistence type="predicted"/>
<accession>A0A381V7S1</accession>
<keyword evidence="1" id="KW-1133">Transmembrane helix</keyword>
<dbReference type="InterPro" id="IPR032809">
    <property type="entry name" value="Put_HupE_UreJ"/>
</dbReference>
<protein>
    <recommendedName>
        <fullName evidence="3">HupE/UreJ family protein</fullName>
    </recommendedName>
</protein>
<dbReference type="EMBL" id="UINC01007844">
    <property type="protein sequence ID" value="SVA35343.1"/>
    <property type="molecule type" value="Genomic_DNA"/>
</dbReference>
<feature type="transmembrane region" description="Helical" evidence="1">
    <location>
        <begin position="278"/>
        <end position="302"/>
    </location>
</feature>
<evidence type="ECO:0000313" key="2">
    <source>
        <dbReference type="EMBL" id="SVA35343.1"/>
    </source>
</evidence>
<name>A0A381V7S1_9ZZZZ</name>
<feature type="non-terminal residue" evidence="2">
    <location>
        <position position="1"/>
    </location>
</feature>
<feature type="transmembrane region" description="Helical" evidence="1">
    <location>
        <begin position="314"/>
        <end position="333"/>
    </location>
</feature>
<sequence length="344" mass="37629">VTHRYASLGAILVCLVALSPPVLLAHEVRPAYLELSEVPSGRVEVRWKQPLLPSGDPELAMRLPLTPKFSNRCTPTDRAVPEVTETALLERWVMTCTDGGMQGITVEIEGLPRTLTDVLLRVRWQDGTAVDHLLRPDAPRVRLSEETAGGLGVPTYLRLGVEHLLFGFDHILFVVGLTFFVRKPRQLVQVVTAFTVAHSITLALSTLGVLTLSQRPVEAVIALSILFLAVELIQDAETEPSLMRRWPWAIAFGFGLLHGFGFAGALSEIGLPEEARAMALFLFNAGVEIGQLLVVGVLLAIVRLFRVSPLPLPAAAVQLPIYVMGVVSAYWFIDRVVSIVPTGW</sequence>